<gene>
    <name evidence="1" type="ORF">TSPI_08823</name>
</gene>
<keyword evidence="2" id="KW-1185">Reference proteome</keyword>
<name>A0ABR3KSP4_TRISP</name>
<sequence>MNVVCTFLIIKKVGNDSCPKMKMKCCKLKGVESNNIQSRSVPTASFSIQLVTSVSSLLNVKMPLKNLKIFGRHPVRELGVFHLTFKNSTSICPESD</sequence>
<organism evidence="1 2">
    <name type="scientific">Trichinella spiralis</name>
    <name type="common">Trichina worm</name>
    <dbReference type="NCBI Taxonomy" id="6334"/>
    <lineage>
        <taxon>Eukaryota</taxon>
        <taxon>Metazoa</taxon>
        <taxon>Ecdysozoa</taxon>
        <taxon>Nematoda</taxon>
        <taxon>Enoplea</taxon>
        <taxon>Dorylaimia</taxon>
        <taxon>Trichinellida</taxon>
        <taxon>Trichinellidae</taxon>
        <taxon>Trichinella</taxon>
    </lineage>
</organism>
<reference evidence="1 2" key="1">
    <citation type="submission" date="2024-07" db="EMBL/GenBank/DDBJ databases">
        <title>Enhanced genomic and transcriptomic resources for Trichinella pseudospiralis and T. spiralis underpin the discovery of pronounced molecular differences between stages and species.</title>
        <authorList>
            <person name="Pasi K.K."/>
            <person name="La Rosa G."/>
            <person name="Gomez-Morales M.A."/>
            <person name="Tosini F."/>
            <person name="Sumanam S."/>
            <person name="Young N.D."/>
            <person name="Chang B.C."/>
            <person name="Robin G.B."/>
        </authorList>
    </citation>
    <scope>NUCLEOTIDE SEQUENCE [LARGE SCALE GENOMIC DNA]</scope>
    <source>
        <strain evidence="1">ISS534</strain>
    </source>
</reference>
<comment type="caution">
    <text evidence="1">The sequence shown here is derived from an EMBL/GenBank/DDBJ whole genome shotgun (WGS) entry which is preliminary data.</text>
</comment>
<dbReference type="EMBL" id="JBEUSY010000199">
    <property type="protein sequence ID" value="KAL1242459.1"/>
    <property type="molecule type" value="Genomic_DNA"/>
</dbReference>
<evidence type="ECO:0000313" key="1">
    <source>
        <dbReference type="EMBL" id="KAL1242459.1"/>
    </source>
</evidence>
<evidence type="ECO:0000313" key="2">
    <source>
        <dbReference type="Proteomes" id="UP001558632"/>
    </source>
</evidence>
<accession>A0ABR3KSP4</accession>
<protein>
    <submittedName>
        <fullName evidence="1">Threonine synthase-like</fullName>
    </submittedName>
</protein>
<proteinExistence type="predicted"/>
<dbReference type="Proteomes" id="UP001558632">
    <property type="component" value="Unassembled WGS sequence"/>
</dbReference>